<dbReference type="GO" id="GO:0033202">
    <property type="term" value="C:DNA helicase complex"/>
    <property type="evidence" value="ECO:0007669"/>
    <property type="project" value="TreeGrafter"/>
</dbReference>
<dbReference type="SUPFAM" id="SSF52980">
    <property type="entry name" value="Restriction endonuclease-like"/>
    <property type="match status" value="1"/>
</dbReference>
<feature type="non-terminal residue" evidence="13">
    <location>
        <position position="1"/>
    </location>
</feature>
<dbReference type="EMBL" id="DMAN01000397">
    <property type="protein sequence ID" value="HAE28982.1"/>
    <property type="molecule type" value="Genomic_DNA"/>
</dbReference>
<keyword evidence="8" id="KW-0238">DNA-binding</keyword>
<evidence type="ECO:0000256" key="4">
    <source>
        <dbReference type="ARBA" id="ARBA00022801"/>
    </source>
</evidence>
<evidence type="ECO:0000313" key="13">
    <source>
        <dbReference type="EMBL" id="HAE28982.1"/>
    </source>
</evidence>
<dbReference type="InterPro" id="IPR011604">
    <property type="entry name" value="PDDEXK-like_dom_sf"/>
</dbReference>
<dbReference type="InterPro" id="IPR014017">
    <property type="entry name" value="DNA_helicase_UvrD-like_C"/>
</dbReference>
<protein>
    <recommendedName>
        <fullName evidence="10">DNA 3'-5' helicase II</fullName>
    </recommendedName>
</protein>
<dbReference type="AlphaFoldDB" id="A0A3B9H2Q4"/>
<organism evidence="13 14">
    <name type="scientific">Hyphomonas adhaerens</name>
    <dbReference type="NCBI Taxonomy" id="81029"/>
    <lineage>
        <taxon>Bacteria</taxon>
        <taxon>Pseudomonadati</taxon>
        <taxon>Pseudomonadota</taxon>
        <taxon>Alphaproteobacteria</taxon>
        <taxon>Hyphomonadales</taxon>
        <taxon>Hyphomonadaceae</taxon>
        <taxon>Hyphomonas</taxon>
    </lineage>
</organism>
<evidence type="ECO:0000256" key="10">
    <source>
        <dbReference type="ARBA" id="ARBA00034923"/>
    </source>
</evidence>
<sequence length="478" mass="51877">SGRQRGETLWQRVQASADPDVKAASAFLQMLIDNAHLPPFDFLTAVLDVPGADGQTGWEKLNARLGHPARDPVEALVAEAIAFDSTEPASLQCFIARMEAGEVEIKRDLAAPEREIRVMTVHGAKGLQAPVVILPDTTSAPKPSGGRIHEINGVPVWSPRKDGELAEVTAARALADARAEEEHRRLLYVALTRAQDRLIIAGHWYGGQKGGGYHDRSWYALCLNAMDRLVPAEGEARDACRRFGRAPSTVPKTGQGDGTKASFPDWALQRVEDTPVAARRRFSAPTSLLGRDMPVMAPFGEGREARLKRGRLIHALLQYLPDVPEADRETAGRNFLARDASLEEAEREEMLAAALGVLQDPAMAGVFAPGGRAEAAIIGSSKQHLPEGVVINGRVDRLVVSDTEVLIVDFKTDQPAPDTPEGVGESYVLQMAAYWAVLREAWPDRAVRAALCWTDGPKLMPLPEEMLLASLKRAGSEV</sequence>
<evidence type="ECO:0000256" key="9">
    <source>
        <dbReference type="ARBA" id="ARBA00023204"/>
    </source>
</evidence>
<keyword evidence="5 13" id="KW-0347">Helicase</keyword>
<keyword evidence="1" id="KW-0540">Nuclease</keyword>
<evidence type="ECO:0000256" key="8">
    <source>
        <dbReference type="ARBA" id="ARBA00023125"/>
    </source>
</evidence>
<evidence type="ECO:0000259" key="11">
    <source>
        <dbReference type="Pfam" id="PF12705"/>
    </source>
</evidence>
<evidence type="ECO:0000256" key="6">
    <source>
        <dbReference type="ARBA" id="ARBA00022839"/>
    </source>
</evidence>
<keyword evidence="6" id="KW-0269">Exonuclease</keyword>
<evidence type="ECO:0000313" key="14">
    <source>
        <dbReference type="Proteomes" id="UP000259610"/>
    </source>
</evidence>
<evidence type="ECO:0000259" key="12">
    <source>
        <dbReference type="Pfam" id="PF13361"/>
    </source>
</evidence>
<dbReference type="InterPro" id="IPR011335">
    <property type="entry name" value="Restrct_endonuc-II-like"/>
</dbReference>
<dbReference type="InterPro" id="IPR038726">
    <property type="entry name" value="PDDEXK_AddAB-type"/>
</dbReference>
<keyword evidence="7" id="KW-0067">ATP-binding</keyword>
<accession>A0A3B9H2Q4</accession>
<keyword evidence="3" id="KW-0227">DNA damage</keyword>
<keyword evidence="9" id="KW-0234">DNA repair</keyword>
<evidence type="ECO:0000256" key="7">
    <source>
        <dbReference type="ARBA" id="ARBA00022840"/>
    </source>
</evidence>
<dbReference type="Proteomes" id="UP000259610">
    <property type="component" value="Unassembled WGS sequence"/>
</dbReference>
<keyword evidence="4" id="KW-0378">Hydrolase</keyword>
<dbReference type="Gene3D" id="3.90.320.10">
    <property type="match status" value="1"/>
</dbReference>
<evidence type="ECO:0000256" key="5">
    <source>
        <dbReference type="ARBA" id="ARBA00022806"/>
    </source>
</evidence>
<comment type="caution">
    <text evidence="13">The sequence shown here is derived from an EMBL/GenBank/DDBJ whole genome shotgun (WGS) entry which is preliminary data.</text>
</comment>
<feature type="domain" description="PD-(D/E)XK endonuclease-like" evidence="11">
    <location>
        <begin position="305"/>
        <end position="452"/>
    </location>
</feature>
<dbReference type="GO" id="GO:0005829">
    <property type="term" value="C:cytosol"/>
    <property type="evidence" value="ECO:0007669"/>
    <property type="project" value="TreeGrafter"/>
</dbReference>
<dbReference type="Pfam" id="PF12705">
    <property type="entry name" value="PDDEXK_1"/>
    <property type="match status" value="1"/>
</dbReference>
<dbReference type="Gene3D" id="3.40.50.300">
    <property type="entry name" value="P-loop containing nucleotide triphosphate hydrolases"/>
    <property type="match status" value="1"/>
</dbReference>
<dbReference type="GO" id="GO:0043138">
    <property type="term" value="F:3'-5' DNA helicase activity"/>
    <property type="evidence" value="ECO:0007669"/>
    <property type="project" value="TreeGrafter"/>
</dbReference>
<evidence type="ECO:0000256" key="2">
    <source>
        <dbReference type="ARBA" id="ARBA00022741"/>
    </source>
</evidence>
<dbReference type="GO" id="GO:0005524">
    <property type="term" value="F:ATP binding"/>
    <property type="evidence" value="ECO:0007669"/>
    <property type="project" value="UniProtKB-KW"/>
</dbReference>
<dbReference type="PANTHER" id="PTHR11070">
    <property type="entry name" value="UVRD / RECB / PCRA DNA HELICASE FAMILY MEMBER"/>
    <property type="match status" value="1"/>
</dbReference>
<dbReference type="Pfam" id="PF13361">
    <property type="entry name" value="UvrD_C"/>
    <property type="match status" value="1"/>
</dbReference>
<dbReference type="PANTHER" id="PTHR11070:SF2">
    <property type="entry name" value="ATP-DEPENDENT DNA HELICASE SRS2"/>
    <property type="match status" value="1"/>
</dbReference>
<proteinExistence type="predicted"/>
<evidence type="ECO:0000256" key="3">
    <source>
        <dbReference type="ARBA" id="ARBA00022763"/>
    </source>
</evidence>
<reference evidence="13 14" key="1">
    <citation type="journal article" date="2018" name="Nat. Biotechnol.">
        <title>A standardized bacterial taxonomy based on genome phylogeny substantially revises the tree of life.</title>
        <authorList>
            <person name="Parks D.H."/>
            <person name="Chuvochina M."/>
            <person name="Waite D.W."/>
            <person name="Rinke C."/>
            <person name="Skarshewski A."/>
            <person name="Chaumeil P.A."/>
            <person name="Hugenholtz P."/>
        </authorList>
    </citation>
    <scope>NUCLEOTIDE SEQUENCE [LARGE SCALE GENOMIC DNA]</scope>
    <source>
        <strain evidence="13">UBA8733</strain>
    </source>
</reference>
<evidence type="ECO:0000256" key="1">
    <source>
        <dbReference type="ARBA" id="ARBA00022722"/>
    </source>
</evidence>
<name>A0A3B9H2Q4_9PROT</name>
<dbReference type="InterPro" id="IPR000212">
    <property type="entry name" value="DNA_helicase_UvrD/REP"/>
</dbReference>
<dbReference type="GO" id="GO:0003677">
    <property type="term" value="F:DNA binding"/>
    <property type="evidence" value="ECO:0007669"/>
    <property type="project" value="UniProtKB-KW"/>
</dbReference>
<keyword evidence="2" id="KW-0547">Nucleotide-binding</keyword>
<dbReference type="GO" id="GO:0000725">
    <property type="term" value="P:recombinational repair"/>
    <property type="evidence" value="ECO:0007669"/>
    <property type="project" value="TreeGrafter"/>
</dbReference>
<dbReference type="SUPFAM" id="SSF52540">
    <property type="entry name" value="P-loop containing nucleoside triphosphate hydrolases"/>
    <property type="match status" value="1"/>
</dbReference>
<gene>
    <name evidence="13" type="ORF">DCG58_17620</name>
</gene>
<dbReference type="GO" id="GO:0004527">
    <property type="term" value="F:exonuclease activity"/>
    <property type="evidence" value="ECO:0007669"/>
    <property type="project" value="UniProtKB-KW"/>
</dbReference>
<dbReference type="InterPro" id="IPR027417">
    <property type="entry name" value="P-loop_NTPase"/>
</dbReference>
<feature type="domain" description="UvrD-like helicase C-terminal" evidence="12">
    <location>
        <begin position="87"/>
        <end position="201"/>
    </location>
</feature>